<proteinExistence type="predicted"/>
<comment type="caution">
    <text evidence="2">The sequence shown here is derived from an EMBL/GenBank/DDBJ whole genome shotgun (WGS) entry which is preliminary data.</text>
</comment>
<reference evidence="2 3" key="1">
    <citation type="submission" date="2020-08" db="EMBL/GenBank/DDBJ databases">
        <authorList>
            <person name="Hejnol A."/>
        </authorList>
    </citation>
    <scope>NUCLEOTIDE SEQUENCE [LARGE SCALE GENOMIC DNA]</scope>
</reference>
<organism evidence="2 3">
    <name type="scientific">Dimorphilus gyrociliatus</name>
    <dbReference type="NCBI Taxonomy" id="2664684"/>
    <lineage>
        <taxon>Eukaryota</taxon>
        <taxon>Metazoa</taxon>
        <taxon>Spiralia</taxon>
        <taxon>Lophotrochozoa</taxon>
        <taxon>Annelida</taxon>
        <taxon>Polychaeta</taxon>
        <taxon>Polychaeta incertae sedis</taxon>
        <taxon>Dinophilidae</taxon>
        <taxon>Dimorphilus</taxon>
    </lineage>
</organism>
<feature type="compositionally biased region" description="Basic and acidic residues" evidence="1">
    <location>
        <begin position="76"/>
        <end position="93"/>
    </location>
</feature>
<name>A0A7I8VN43_9ANNE</name>
<keyword evidence="3" id="KW-1185">Reference proteome</keyword>
<evidence type="ECO:0000313" key="3">
    <source>
        <dbReference type="Proteomes" id="UP000549394"/>
    </source>
</evidence>
<feature type="compositionally biased region" description="Basic and acidic residues" evidence="1">
    <location>
        <begin position="35"/>
        <end position="52"/>
    </location>
</feature>
<dbReference type="AlphaFoldDB" id="A0A7I8VN43"/>
<protein>
    <submittedName>
        <fullName evidence="2">Uncharacterized protein</fullName>
    </submittedName>
</protein>
<accession>A0A7I8VN43</accession>
<feature type="region of interest" description="Disordered" evidence="1">
    <location>
        <begin position="1"/>
        <end position="96"/>
    </location>
</feature>
<dbReference type="Proteomes" id="UP000549394">
    <property type="component" value="Unassembled WGS sequence"/>
</dbReference>
<evidence type="ECO:0000313" key="2">
    <source>
        <dbReference type="EMBL" id="CAD5117708.1"/>
    </source>
</evidence>
<sequence length="223" mass="24671">MSKTENSGKKKNLLQRTADKLGRKKKKKSKTGKSAAKEKSDSNDIESGRSTEIDFTCENEPETLVSSKKLHNKPVIKKDGQSKKISTEADSNRKSKYASIPVTTVSTITKTLSPTSAPASTTTTSNNRAKFSLDTLRWEGKLGDPVAEDKRIEDYKEKRRRRYEEAAYKLGVLSVNSINPAQEVQKVNLPGLTISQQADSKLNRSVQSVNLPSLVNHTPISSY</sequence>
<gene>
    <name evidence="2" type="ORF">DGYR_LOCUS6210</name>
</gene>
<dbReference type="EMBL" id="CAJFCJ010000007">
    <property type="protein sequence ID" value="CAD5117708.1"/>
    <property type="molecule type" value="Genomic_DNA"/>
</dbReference>
<evidence type="ECO:0000256" key="1">
    <source>
        <dbReference type="SAM" id="MobiDB-lite"/>
    </source>
</evidence>
<feature type="compositionally biased region" description="Basic residues" evidence="1">
    <location>
        <begin position="22"/>
        <end position="31"/>
    </location>
</feature>